<dbReference type="KEGG" id="nps:KRR39_19370"/>
<accession>A0A975XZL6</accession>
<dbReference type="PANTHER" id="PTHR34293">
    <property type="entry name" value="HTH-TYPE TRANSCRIPTIONAL REGULATOR TRMBL2"/>
    <property type="match status" value="1"/>
</dbReference>
<dbReference type="InterPro" id="IPR051797">
    <property type="entry name" value="TrmB-like"/>
</dbReference>
<dbReference type="EMBL" id="CP077062">
    <property type="protein sequence ID" value="QWZ07566.1"/>
    <property type="molecule type" value="Genomic_DNA"/>
</dbReference>
<evidence type="ECO:0000313" key="1">
    <source>
        <dbReference type="EMBL" id="QWZ07566.1"/>
    </source>
</evidence>
<sequence length="346" mass="37853">MTRSSYGPEQRHLLESTASRIYSNAVAHGSLRTDDPRLAAGSEQRPALDLLVDLGLLRLDEDLGRLFPVDPAAIQSQVVVPLGIQGAELLTESARWADAFGELGQTFRTSPQVSVSPLTEIHGIENINNFIRAAVSDCRGELLTAQPSGRRKATTLAVAEERDVKALERGVKMRTLYQHPARHSPATRNYVADIVARGAEVRTLDEFFKRLIVVDRKLAIIPGPAGNEMAVAIRERSLISYLVDIFERSWERAQPFSLSGNQVERNIAADVRAMSIRLLVEGHSDPASAKRLGVSTRTYAGYIAALKDEFGVQTRFQLGYAMGADAGPERSGSFGHADDDDGFDDL</sequence>
<evidence type="ECO:0000313" key="2">
    <source>
        <dbReference type="Proteomes" id="UP000683575"/>
    </source>
</evidence>
<keyword evidence="2" id="KW-1185">Reference proteome</keyword>
<dbReference type="Proteomes" id="UP000683575">
    <property type="component" value="Chromosome"/>
</dbReference>
<gene>
    <name evidence="1" type="ORF">KRR39_19370</name>
</gene>
<dbReference type="AlphaFoldDB" id="A0A975XZL6"/>
<reference evidence="1" key="1">
    <citation type="submission" date="2021-06" db="EMBL/GenBank/DDBJ databases">
        <title>Complete genome sequence of Nocardioides sp. G188.</title>
        <authorList>
            <person name="Im W.-T."/>
        </authorList>
    </citation>
    <scope>NUCLEOTIDE SEQUENCE</scope>
    <source>
        <strain evidence="1">G188</strain>
    </source>
</reference>
<proteinExistence type="predicted"/>
<name>A0A975XZL6_9ACTN</name>
<protein>
    <submittedName>
        <fullName evidence="1">LuxR family transcriptional regulator</fullName>
    </submittedName>
</protein>
<dbReference type="PANTHER" id="PTHR34293:SF1">
    <property type="entry name" value="HTH-TYPE TRANSCRIPTIONAL REGULATOR TRMBL2"/>
    <property type="match status" value="1"/>
</dbReference>
<organism evidence="1 2">
    <name type="scientific">Nocardioides panacis</name>
    <dbReference type="NCBI Taxonomy" id="2849501"/>
    <lineage>
        <taxon>Bacteria</taxon>
        <taxon>Bacillati</taxon>
        <taxon>Actinomycetota</taxon>
        <taxon>Actinomycetes</taxon>
        <taxon>Propionibacteriales</taxon>
        <taxon>Nocardioidaceae</taxon>
        <taxon>Nocardioides</taxon>
    </lineage>
</organism>
<dbReference type="RefSeq" id="WP_216939077.1">
    <property type="nucleotide sequence ID" value="NZ_CP077062.1"/>
</dbReference>